<sequence>MGLEILQLYTQIFDKTTAFHTAAVTKALLNAIISCWDRVRALAFAILETFPKPLPGYEDGLDSLFDWALTLCCSPRQRESDAGALFMRLLYKQHGHLKFLRADASAQACVDHVVAILKTRLDILASSERGEPPLIHGLLLALRFMLEDTPAVDNWQNTIQTMFELLWRAMHLALSVVGDATSGVGAQTLEASYAVVGEVLTTPQLRAKVDCRGHLVLDDPELADGDAEQRAVVGSWLAAREAAGVLAALVKSILRSSLQADADIQRAGDLLLNALFALKHGGAVATVSVAFEDVCKALLHHSDTHRALGQAPSKWCDQLLHRLEHAEQQFILRRSAGFASSFVALLRAEPRNAAATMLPHVVSTLLRLAGDANAAERVRVHSLNILKLVGQDGVLAEDVAVYVPAMLTVAVHGFESTSWAVRNSSMMLFAATTQRAIGDKQVADGAASVGVSANDVFTRCAGVDRFLLQHLGAQVYPLLLFLSRLRPGEDSDGVLPLETFIPLVLASADDSNIFHRRMAAHALAAIVRPENIAAVALSLLPPLDGPKYKNNQLHGSLLQLVALVDKTSDARVLVPLVDRFAGVFPSILALPCDTNRGVFLELCGIALGKLENAQELPLWRLMSRHCQDALTAETPAHSKPGRDLYLHNVAAFVVQLGASLKDPSAILPGLESVVFELRRTTTKEFYNRIDAFVATADVLPLVQVLTRQLLVETHPPTQTRQLLLLVCLAMAESTAWTHIAAATARIAALAVDSIDPVTTAPALELLSLIHRGQSSDVAAAPAAVVDVVVKQIVILSDENQPLLVRQAAAHALVHSRILATRASDPCADLAVDAWMAALDLLQDDELQVRETARQAAVDAIQWRFSALADPSEMIVLPHAVEFLASEFKASARLHEHVVAFVAKWTTVAPLLTESIGTDADVATCNLLCEKIFEAESGNFFKQTDLTLQLMTWHCVSTGVVAIPSVIDELDAALRVWQQAGDRQAWVGGTTFFPDVFPLLHNLIVVATAVLAQRQTCHDAIYTLATALLQFQAPNMHPLLHTALSTLAKAAHSPQTVSREVDLSALLYLAPFWTAQDAAAAASH</sequence>
<reference evidence="5 6" key="1">
    <citation type="submission" date="2019-07" db="EMBL/GenBank/DDBJ databases">
        <title>Genomics analysis of Aphanomyces spp. identifies a new class of oomycete effector associated with host adaptation.</title>
        <authorList>
            <person name="Gaulin E."/>
        </authorList>
    </citation>
    <scope>NUCLEOTIDE SEQUENCE [LARGE SCALE GENOMIC DNA]</scope>
    <source>
        <strain evidence="5 6">ATCC 201684</strain>
    </source>
</reference>
<feature type="domain" description="tRNA (32-2'-O)-methyltransferase regulator THADA-like C-terminal TPR repeats region" evidence="4">
    <location>
        <begin position="422"/>
        <end position="562"/>
    </location>
</feature>
<dbReference type="PANTHER" id="PTHR14387:SF0">
    <property type="entry name" value="DUF2428 DOMAIN-CONTAINING PROTEIN"/>
    <property type="match status" value="1"/>
</dbReference>
<evidence type="ECO:0000259" key="4">
    <source>
        <dbReference type="Pfam" id="PF25151"/>
    </source>
</evidence>
<keyword evidence="6" id="KW-1185">Reference proteome</keyword>
<comment type="caution">
    <text evidence="5">The sequence shown here is derived from an EMBL/GenBank/DDBJ whole genome shotgun (WGS) entry which is preliminary data.</text>
</comment>
<dbReference type="InterPro" id="IPR019442">
    <property type="entry name" value="THADA/TRM732_DUF2428"/>
</dbReference>
<evidence type="ECO:0000256" key="2">
    <source>
        <dbReference type="ARBA" id="ARBA00022694"/>
    </source>
</evidence>
<evidence type="ECO:0000313" key="6">
    <source>
        <dbReference type="Proteomes" id="UP000481153"/>
    </source>
</evidence>
<protein>
    <submittedName>
        <fullName evidence="5">Uncharacterized protein</fullName>
    </submittedName>
</protein>
<dbReference type="InterPro" id="IPR051954">
    <property type="entry name" value="tRNA_methyltransferase_THADA"/>
</dbReference>
<dbReference type="Pfam" id="PF25151">
    <property type="entry name" value="TPR_Trm732_C"/>
    <property type="match status" value="1"/>
</dbReference>
<dbReference type="InterPro" id="IPR056842">
    <property type="entry name" value="THADA-like_TPR_C"/>
</dbReference>
<dbReference type="Proteomes" id="UP000481153">
    <property type="component" value="Unassembled WGS sequence"/>
</dbReference>
<dbReference type="SUPFAM" id="SSF48371">
    <property type="entry name" value="ARM repeat"/>
    <property type="match status" value="2"/>
</dbReference>
<dbReference type="GO" id="GO:0005829">
    <property type="term" value="C:cytosol"/>
    <property type="evidence" value="ECO:0007669"/>
    <property type="project" value="TreeGrafter"/>
</dbReference>
<dbReference type="EMBL" id="VJMJ01000148">
    <property type="protein sequence ID" value="KAF0730952.1"/>
    <property type="molecule type" value="Genomic_DNA"/>
</dbReference>
<dbReference type="AlphaFoldDB" id="A0A6G0WU24"/>
<feature type="domain" description="DUF2428" evidence="3">
    <location>
        <begin position="159"/>
        <end position="420"/>
    </location>
</feature>
<comment type="similarity">
    <text evidence="1">Belongs to the THADA family.</text>
</comment>
<name>A0A6G0WU24_9STRA</name>
<dbReference type="InterPro" id="IPR016024">
    <property type="entry name" value="ARM-type_fold"/>
</dbReference>
<organism evidence="5 6">
    <name type="scientific">Aphanomyces euteiches</name>
    <dbReference type="NCBI Taxonomy" id="100861"/>
    <lineage>
        <taxon>Eukaryota</taxon>
        <taxon>Sar</taxon>
        <taxon>Stramenopiles</taxon>
        <taxon>Oomycota</taxon>
        <taxon>Saprolegniomycetes</taxon>
        <taxon>Saprolegniales</taxon>
        <taxon>Verrucalvaceae</taxon>
        <taxon>Aphanomyces</taxon>
    </lineage>
</organism>
<evidence type="ECO:0000256" key="1">
    <source>
        <dbReference type="ARBA" id="ARBA00010409"/>
    </source>
</evidence>
<evidence type="ECO:0000259" key="3">
    <source>
        <dbReference type="Pfam" id="PF10350"/>
    </source>
</evidence>
<evidence type="ECO:0000313" key="5">
    <source>
        <dbReference type="EMBL" id="KAF0730952.1"/>
    </source>
</evidence>
<keyword evidence="2" id="KW-0819">tRNA processing</keyword>
<dbReference type="Pfam" id="PF10350">
    <property type="entry name" value="DUF2428"/>
    <property type="match status" value="1"/>
</dbReference>
<gene>
    <name evidence="5" type="ORF">Ae201684_011714</name>
</gene>
<dbReference type="PANTHER" id="PTHR14387">
    <property type="entry name" value="THADA/DEATH RECEPTOR INTERACTING PROTEIN"/>
    <property type="match status" value="1"/>
</dbReference>
<dbReference type="VEuPathDB" id="FungiDB:AeMF1_009304"/>
<proteinExistence type="inferred from homology"/>
<accession>A0A6G0WU24</accession>
<dbReference type="GO" id="GO:0030488">
    <property type="term" value="P:tRNA methylation"/>
    <property type="evidence" value="ECO:0007669"/>
    <property type="project" value="TreeGrafter"/>
</dbReference>